<comment type="caution">
    <text evidence="1">The sequence shown here is derived from an EMBL/GenBank/DDBJ whole genome shotgun (WGS) entry which is preliminary data.</text>
</comment>
<dbReference type="AlphaFoldDB" id="A0A4R3UV78"/>
<evidence type="ECO:0000313" key="2">
    <source>
        <dbReference type="Proteomes" id="UP000295110"/>
    </source>
</evidence>
<reference evidence="1 2" key="1">
    <citation type="submission" date="2019-03" db="EMBL/GenBank/DDBJ databases">
        <title>Genomic Encyclopedia of Type Strains, Phase IV (KMG-IV): sequencing the most valuable type-strain genomes for metagenomic binning, comparative biology and taxonomic classification.</title>
        <authorList>
            <person name="Goeker M."/>
        </authorList>
    </citation>
    <scope>NUCLEOTIDE SEQUENCE [LARGE SCALE GENOMIC DNA]</scope>
    <source>
        <strain evidence="1 2">DSM 654</strain>
    </source>
</reference>
<accession>A0A4R3UV78</accession>
<organism evidence="1 2">
    <name type="scientific">Roseateles saccharophilus</name>
    <name type="common">Pseudomonas saccharophila</name>
    <dbReference type="NCBI Taxonomy" id="304"/>
    <lineage>
        <taxon>Bacteria</taxon>
        <taxon>Pseudomonadati</taxon>
        <taxon>Pseudomonadota</taxon>
        <taxon>Betaproteobacteria</taxon>
        <taxon>Burkholderiales</taxon>
        <taxon>Sphaerotilaceae</taxon>
        <taxon>Roseateles</taxon>
    </lineage>
</organism>
<name>A0A4R3UV78_ROSSA</name>
<evidence type="ECO:0000313" key="1">
    <source>
        <dbReference type="EMBL" id="TCU94657.1"/>
    </source>
</evidence>
<sequence>MPPAMGAAIRCITSEVAELQTREGQDTYRRRKAIVEPPNAWIQQVVRFRQFSLTGYVHV</sequence>
<dbReference type="EMBL" id="SMBU01000016">
    <property type="protein sequence ID" value="TCU94657.1"/>
    <property type="molecule type" value="Genomic_DNA"/>
</dbReference>
<dbReference type="Proteomes" id="UP000295110">
    <property type="component" value="Unassembled WGS sequence"/>
</dbReference>
<proteinExistence type="predicted"/>
<protein>
    <submittedName>
        <fullName evidence="1">DDE family transposase</fullName>
    </submittedName>
</protein>
<keyword evidence="2" id="KW-1185">Reference proteome</keyword>
<gene>
    <name evidence="1" type="ORF">EV671_101679</name>
</gene>